<gene>
    <name evidence="3" type="ORF">DRJ33_08655</name>
</gene>
<sequence>MVKTLKTVLIISDSHASTIKQLPERVVNKLKSVDMVLHAGDHTEESLYEELSRACDLYAVCGNTDSQALKSRLPRSLVVEVEDIKIGLTHPIEGGIPFSIEKKVCSMFKDVDIVVYGHTHRAKVTRRADTLLINPGSVTGVFPAFSKTCALLCVDGRVANFRLVKV</sequence>
<comment type="caution">
    <text evidence="3">The sequence shown here is derived from an EMBL/GenBank/DDBJ whole genome shotgun (WGS) entry which is preliminary data.</text>
</comment>
<comment type="cofactor">
    <cofactor evidence="1">
        <name>a divalent metal cation</name>
        <dbReference type="ChEBI" id="CHEBI:60240"/>
    </cofactor>
</comment>
<accession>A0A497END3</accession>
<dbReference type="GO" id="GO:0046872">
    <property type="term" value="F:metal ion binding"/>
    <property type="evidence" value="ECO:0007669"/>
    <property type="project" value="UniProtKB-KW"/>
</dbReference>
<dbReference type="Gene3D" id="3.60.21.10">
    <property type="match status" value="1"/>
</dbReference>
<evidence type="ECO:0000259" key="2">
    <source>
        <dbReference type="Pfam" id="PF12850"/>
    </source>
</evidence>
<evidence type="ECO:0000313" key="3">
    <source>
        <dbReference type="EMBL" id="RLE48904.1"/>
    </source>
</evidence>
<dbReference type="Pfam" id="PF12850">
    <property type="entry name" value="Metallophos_2"/>
    <property type="match status" value="1"/>
</dbReference>
<reference evidence="3 4" key="1">
    <citation type="submission" date="2018-06" db="EMBL/GenBank/DDBJ databases">
        <title>Extensive metabolic versatility and redundancy in microbially diverse, dynamic hydrothermal sediments.</title>
        <authorList>
            <person name="Dombrowski N."/>
            <person name="Teske A."/>
            <person name="Baker B.J."/>
        </authorList>
    </citation>
    <scope>NUCLEOTIDE SEQUENCE [LARGE SCALE GENOMIC DNA]</scope>
    <source>
        <strain evidence="3">B34_G17</strain>
    </source>
</reference>
<dbReference type="PANTHER" id="PTHR11124">
    <property type="entry name" value="VACUOLAR SORTING PROTEIN VPS29"/>
    <property type="match status" value="1"/>
</dbReference>
<dbReference type="InterPro" id="IPR000979">
    <property type="entry name" value="Phosphodiesterase_MJ0936/Vps29"/>
</dbReference>
<dbReference type="AlphaFoldDB" id="A0A497END3"/>
<keyword evidence="1" id="KW-0479">Metal-binding</keyword>
<dbReference type="EMBL" id="QMQX01000233">
    <property type="protein sequence ID" value="RLE48904.1"/>
    <property type="molecule type" value="Genomic_DNA"/>
</dbReference>
<dbReference type="NCBIfam" id="TIGR00040">
    <property type="entry name" value="yfcE"/>
    <property type="match status" value="1"/>
</dbReference>
<evidence type="ECO:0000256" key="1">
    <source>
        <dbReference type="RuleBase" id="RU362039"/>
    </source>
</evidence>
<comment type="similarity">
    <text evidence="1">Belongs to the metallophosphoesterase superfamily. YfcE family.</text>
</comment>
<dbReference type="Proteomes" id="UP000272051">
    <property type="component" value="Unassembled WGS sequence"/>
</dbReference>
<feature type="domain" description="Calcineurin-like phosphoesterase" evidence="2">
    <location>
        <begin position="8"/>
        <end position="155"/>
    </location>
</feature>
<name>A0A497END3_9CREN</name>
<protein>
    <recommendedName>
        <fullName evidence="1">Phosphoesterase</fullName>
        <ecNumber evidence="1">3.1.4.-</ecNumber>
    </recommendedName>
</protein>
<dbReference type="InterPro" id="IPR029052">
    <property type="entry name" value="Metallo-depent_PP-like"/>
</dbReference>
<dbReference type="SUPFAM" id="SSF56300">
    <property type="entry name" value="Metallo-dependent phosphatases"/>
    <property type="match status" value="1"/>
</dbReference>
<dbReference type="GO" id="GO:0016787">
    <property type="term" value="F:hydrolase activity"/>
    <property type="evidence" value="ECO:0007669"/>
    <property type="project" value="UniProtKB-UniRule"/>
</dbReference>
<dbReference type="EC" id="3.1.4.-" evidence="1"/>
<organism evidence="3 4">
    <name type="scientific">Thermoproteota archaeon</name>
    <dbReference type="NCBI Taxonomy" id="2056631"/>
    <lineage>
        <taxon>Archaea</taxon>
        <taxon>Thermoproteota</taxon>
    </lineage>
</organism>
<dbReference type="InterPro" id="IPR024654">
    <property type="entry name" value="Calcineurin-like_PHP_lpxH"/>
</dbReference>
<evidence type="ECO:0000313" key="4">
    <source>
        <dbReference type="Proteomes" id="UP000272051"/>
    </source>
</evidence>
<proteinExistence type="inferred from homology"/>